<dbReference type="EMBL" id="CAOQHR010000005">
    <property type="protein sequence ID" value="CAI6334491.1"/>
    <property type="molecule type" value="Genomic_DNA"/>
</dbReference>
<evidence type="ECO:0000256" key="2">
    <source>
        <dbReference type="SAM" id="MobiDB-lite"/>
    </source>
</evidence>
<proteinExistence type="inferred from homology"/>
<dbReference type="InterPro" id="IPR013272">
    <property type="entry name" value="Vps72/YL1_C"/>
</dbReference>
<comment type="caution">
    <text evidence="4">The sequence shown here is derived from an EMBL/GenBank/DDBJ whole genome shotgun (WGS) entry which is preliminary data.</text>
</comment>
<name>A0A9W4XR58_9PLEO</name>
<feature type="compositionally biased region" description="Polar residues" evidence="2">
    <location>
        <begin position="332"/>
        <end position="361"/>
    </location>
</feature>
<dbReference type="PANTHER" id="PTHR13275">
    <property type="entry name" value="YL-1 PROTEIN TRANSCRIPTION FACTOR-LIKE 1"/>
    <property type="match status" value="1"/>
</dbReference>
<feature type="region of interest" description="Disordered" evidence="2">
    <location>
        <begin position="699"/>
        <end position="728"/>
    </location>
</feature>
<keyword evidence="5" id="KW-1185">Reference proteome</keyword>
<dbReference type="PANTHER" id="PTHR13275:SF4">
    <property type="entry name" value="VACUOLAR PROTEIN SORTING-ASSOCIATED PROTEIN 72 HOMOLOG"/>
    <property type="match status" value="1"/>
</dbReference>
<feature type="compositionally biased region" description="Basic and acidic residues" evidence="2">
    <location>
        <begin position="111"/>
        <end position="121"/>
    </location>
</feature>
<protein>
    <recommendedName>
        <fullName evidence="3">Vps72/YL1 C-terminal domain-containing protein</fullName>
    </recommendedName>
</protein>
<dbReference type="InterPro" id="IPR046757">
    <property type="entry name" value="YL1_N"/>
</dbReference>
<evidence type="ECO:0000256" key="1">
    <source>
        <dbReference type="ARBA" id="ARBA00006832"/>
    </source>
</evidence>
<feature type="region of interest" description="Disordered" evidence="2">
    <location>
        <begin position="298"/>
        <end position="445"/>
    </location>
</feature>
<evidence type="ECO:0000259" key="3">
    <source>
        <dbReference type="SMART" id="SM00993"/>
    </source>
</evidence>
<dbReference type="Proteomes" id="UP001152607">
    <property type="component" value="Unassembled WGS sequence"/>
</dbReference>
<feature type="compositionally biased region" description="Basic and acidic residues" evidence="2">
    <location>
        <begin position="197"/>
        <end position="208"/>
    </location>
</feature>
<comment type="similarity">
    <text evidence="1">Belongs to the VPS72/YL1 family.</text>
</comment>
<evidence type="ECO:0000313" key="5">
    <source>
        <dbReference type="Proteomes" id="UP001152607"/>
    </source>
</evidence>
<feature type="region of interest" description="Disordered" evidence="2">
    <location>
        <begin position="667"/>
        <end position="686"/>
    </location>
</feature>
<feature type="compositionally biased region" description="Polar residues" evidence="2">
    <location>
        <begin position="374"/>
        <end position="383"/>
    </location>
</feature>
<feature type="compositionally biased region" description="Gly residues" evidence="2">
    <location>
        <begin position="675"/>
        <end position="686"/>
    </location>
</feature>
<dbReference type="SMART" id="SM00993">
    <property type="entry name" value="YL1_C"/>
    <property type="match status" value="1"/>
</dbReference>
<feature type="compositionally biased region" description="Polar residues" evidence="2">
    <location>
        <begin position="179"/>
        <end position="195"/>
    </location>
</feature>
<sequence>MPPSSPARNIAHSHKRSPSDPSASDADDDHHDAPVDLMVVSRARRSNAGNRMSTLLAQSAQEPDDEWGEEWEDAPNEEEFVGDDANNQEDYNVDSSSDEDEDEGADDDAGEKELRKAERQERIKKRKPATNPFTARLAAASRKRVKLDVPSAESPDSVPRPKKKSERASWIPLDEDGPTRTSSRRQTVANKQSTLAKLKEKDRRRDDTLAMMKAAEARKAKDEPKPLTQAERLAEAARVEKLNSKSLHRWEEEEELRAAERQAKIDALKNRQIEGPFIRYYSGPGIWVDDKVKYTGKDAPSLEDLEEKLNKDSATPTPTAPDQPPNAEEPSTADSISVTPNGINQDKTSQPQVDQSLNNDSHPPPPESGALEQGLSTESQSQPPSMPFPNTMMGAPPGTVNPFLFGMEQYAHPEQPQQPEYGPLNFAPDTSSELPPNPFLFTSPFSQAQSSFNDPLLTQDGTIPPSHLLAQFQQPSQPSAPPPPPQPPKRKVISRALRNLLILSSFPNLEATAPISGRVKAAASVLKEKDRASLIQLSVSLFNWSLPDATAFVTAMLSPPKATTKKEREALNKPRKELCAVSNKDARYRDPETGIAYHDSRAFGVLRGVVGGGFVWCGEAGCYVGGRAKPMVGMGKGFLGMAPARGVPKRFLEMQREVVGAAKKNTEGAAAVPAAGGGSSGDGVGGKGGDVVVVSEGVTTGNGNGKTPAVAPAGQPAVKPENPVVGAV</sequence>
<feature type="region of interest" description="Disordered" evidence="2">
    <location>
        <begin position="1"/>
        <end position="208"/>
    </location>
</feature>
<accession>A0A9W4XR58</accession>
<dbReference type="Pfam" id="PF08265">
    <property type="entry name" value="YL1_C"/>
    <property type="match status" value="1"/>
</dbReference>
<dbReference type="GO" id="GO:0005634">
    <property type="term" value="C:nucleus"/>
    <property type="evidence" value="ECO:0007669"/>
    <property type="project" value="TreeGrafter"/>
</dbReference>
<evidence type="ECO:0000313" key="4">
    <source>
        <dbReference type="EMBL" id="CAI6334491.1"/>
    </source>
</evidence>
<gene>
    <name evidence="4" type="ORF">PDIGIT_LOCUS7552</name>
</gene>
<dbReference type="AlphaFoldDB" id="A0A9W4XR58"/>
<feature type="compositionally biased region" description="Acidic residues" evidence="2">
    <location>
        <begin position="96"/>
        <end position="110"/>
    </location>
</feature>
<feature type="domain" description="Vps72/YL1 C-terminal" evidence="3">
    <location>
        <begin position="577"/>
        <end position="606"/>
    </location>
</feature>
<feature type="compositionally biased region" description="Polar residues" evidence="2">
    <location>
        <begin position="47"/>
        <end position="61"/>
    </location>
</feature>
<reference evidence="4" key="1">
    <citation type="submission" date="2023-01" db="EMBL/GenBank/DDBJ databases">
        <authorList>
            <person name="Van Ghelder C."/>
            <person name="Rancurel C."/>
        </authorList>
    </citation>
    <scope>NUCLEOTIDE SEQUENCE</scope>
    <source>
        <strain evidence="4">CNCM I-4278</strain>
    </source>
</reference>
<organism evidence="4 5">
    <name type="scientific">Periconia digitata</name>
    <dbReference type="NCBI Taxonomy" id="1303443"/>
    <lineage>
        <taxon>Eukaryota</taxon>
        <taxon>Fungi</taxon>
        <taxon>Dikarya</taxon>
        <taxon>Ascomycota</taxon>
        <taxon>Pezizomycotina</taxon>
        <taxon>Dothideomycetes</taxon>
        <taxon>Pleosporomycetidae</taxon>
        <taxon>Pleosporales</taxon>
        <taxon>Massarineae</taxon>
        <taxon>Periconiaceae</taxon>
        <taxon>Periconia</taxon>
    </lineage>
</organism>
<feature type="compositionally biased region" description="Acidic residues" evidence="2">
    <location>
        <begin position="62"/>
        <end position="82"/>
    </location>
</feature>
<dbReference type="OrthoDB" id="3942062at2759"/>
<dbReference type="Pfam" id="PF05764">
    <property type="entry name" value="YL1"/>
    <property type="match status" value="1"/>
</dbReference>